<dbReference type="PANTHER" id="PTHR10460:SF26">
    <property type="entry name" value="ABL INTERACTOR 2"/>
    <property type="match status" value="1"/>
</dbReference>
<evidence type="ECO:0000256" key="4">
    <source>
        <dbReference type="ARBA" id="ARBA00010020"/>
    </source>
</evidence>
<dbReference type="InterPro" id="IPR012849">
    <property type="entry name" value="Abl-interactor_HHR_dom"/>
</dbReference>
<evidence type="ECO:0000313" key="16">
    <source>
        <dbReference type="Proteomes" id="UP000261580"/>
    </source>
</evidence>
<feature type="compositionally biased region" description="Polar residues" evidence="12">
    <location>
        <begin position="285"/>
        <end position="294"/>
    </location>
</feature>
<feature type="compositionally biased region" description="Pro residues" evidence="12">
    <location>
        <begin position="170"/>
        <end position="181"/>
    </location>
</feature>
<organism evidence="15 16">
    <name type="scientific">Neolamprologus brichardi</name>
    <name type="common">Fairy cichlid</name>
    <name type="synonym">Lamprologus brichardi</name>
    <dbReference type="NCBI Taxonomy" id="32507"/>
    <lineage>
        <taxon>Eukaryota</taxon>
        <taxon>Metazoa</taxon>
        <taxon>Chordata</taxon>
        <taxon>Craniata</taxon>
        <taxon>Vertebrata</taxon>
        <taxon>Euteleostomi</taxon>
        <taxon>Actinopterygii</taxon>
        <taxon>Neopterygii</taxon>
        <taxon>Teleostei</taxon>
        <taxon>Neoteleostei</taxon>
        <taxon>Acanthomorphata</taxon>
        <taxon>Ovalentaria</taxon>
        <taxon>Cichlomorphae</taxon>
        <taxon>Cichliformes</taxon>
        <taxon>Cichlidae</taxon>
        <taxon>African cichlids</taxon>
        <taxon>Pseudocrenilabrinae</taxon>
        <taxon>Lamprologini</taxon>
        <taxon>Neolamprologus</taxon>
    </lineage>
</organism>
<dbReference type="GO" id="GO:0005856">
    <property type="term" value="C:cytoskeleton"/>
    <property type="evidence" value="ECO:0007669"/>
    <property type="project" value="UniProtKB-SubCell"/>
</dbReference>
<name>A0A3Q4MST0_NEOBR</name>
<dbReference type="SUPFAM" id="SSF50044">
    <property type="entry name" value="SH3-domain"/>
    <property type="match status" value="1"/>
</dbReference>
<dbReference type="Bgee" id="ENSNBRG00000014263">
    <property type="expression patterns" value="Expressed in brain and 6 other cell types or tissues"/>
</dbReference>
<keyword evidence="8" id="KW-0175">Coiled coil</keyword>
<sequence length="452" mass="49711">MAELQMLLEEEIPAGRSALLDSFTNLERVAEYCESNYVQSPDKQRALEETKNYTTQSLASVAYLINTLANNVLQMLDIQASQLRRMESSINHISQTVDIHKEKVARREIGILTTNKNTSRTHKIIAPANPERPVRYIRKPIDYSLLDDMGHGVKASAQNMKAGGGGLPRTNPPTQKPPSPPMTGKGTLGRHSPYRTLEPVRPPVVPNDYVSSPTRNMAHPQQSPARTASVNQRNRTYSSGSSGGSHPSSSRSSSRENSGSGSVGVPIAVPTPAPPTVFPGAPQFYSMNRPAQQPQNPPVGGSLPYRRPSSVTGQPNVTHNQNQLNGGPHFAQNQVSDVPPPPADEPVFEEPTPPPPPPEDYEDDEDEEESAVVEYSDPYAEEDPPWAPRNYLEKVVAIYDYTRDKEDELSFQEGAIIYVIKKNDDGWFEGVMNGTTGLFPGNYVESIMHYAD</sequence>
<keyword evidence="9" id="KW-0206">Cytoskeleton</keyword>
<accession>A0A3Q4MST0</accession>
<dbReference type="AlphaFoldDB" id="A0A3Q4MST0"/>
<keyword evidence="6" id="KW-0963">Cytoplasm</keyword>
<evidence type="ECO:0000256" key="2">
    <source>
        <dbReference type="ARBA" id="ARBA00004486"/>
    </source>
</evidence>
<dbReference type="Ensembl" id="ENSNBRT00000019010.1">
    <property type="protein sequence ID" value="ENSNBRP00000018519.1"/>
    <property type="gene ID" value="ENSNBRG00000014263.1"/>
</dbReference>
<feature type="region of interest" description="Disordered" evidence="12">
    <location>
        <begin position="156"/>
        <end position="386"/>
    </location>
</feature>
<evidence type="ECO:0000256" key="6">
    <source>
        <dbReference type="ARBA" id="ARBA00022490"/>
    </source>
</evidence>
<dbReference type="Pfam" id="PF07815">
    <property type="entry name" value="Abi_HHR"/>
    <property type="match status" value="1"/>
</dbReference>
<dbReference type="GO" id="GO:0030027">
    <property type="term" value="C:lamellipodium"/>
    <property type="evidence" value="ECO:0007669"/>
    <property type="project" value="UniProtKB-SubCell"/>
</dbReference>
<evidence type="ECO:0000256" key="5">
    <source>
        <dbReference type="ARBA" id="ARBA00022443"/>
    </source>
</evidence>
<dbReference type="InterPro" id="IPR001452">
    <property type="entry name" value="SH3_domain"/>
</dbReference>
<evidence type="ECO:0000256" key="12">
    <source>
        <dbReference type="SAM" id="MobiDB-lite"/>
    </source>
</evidence>
<feature type="compositionally biased region" description="Polar residues" evidence="12">
    <location>
        <begin position="209"/>
        <end position="237"/>
    </location>
</feature>
<dbReference type="GeneTree" id="ENSGT00940000156089"/>
<feature type="compositionally biased region" description="Polar residues" evidence="12">
    <location>
        <begin position="309"/>
        <end position="336"/>
    </location>
</feature>
<dbReference type="PANTHER" id="PTHR10460">
    <property type="entry name" value="ABL INTERACTOR FAMILY MEMBER"/>
    <property type="match status" value="1"/>
</dbReference>
<evidence type="ECO:0000256" key="3">
    <source>
        <dbReference type="ARBA" id="ARBA00004510"/>
    </source>
</evidence>
<keyword evidence="16" id="KW-1185">Reference proteome</keyword>
<dbReference type="InterPro" id="IPR000727">
    <property type="entry name" value="T_SNARE_dom"/>
</dbReference>
<keyword evidence="10" id="KW-0966">Cell projection</keyword>
<dbReference type="GO" id="GO:0035591">
    <property type="term" value="F:signaling adaptor activity"/>
    <property type="evidence" value="ECO:0007669"/>
    <property type="project" value="TreeGrafter"/>
</dbReference>
<evidence type="ECO:0000259" key="13">
    <source>
        <dbReference type="PROSITE" id="PS50002"/>
    </source>
</evidence>
<dbReference type="Gene3D" id="6.10.140.1620">
    <property type="match status" value="1"/>
</dbReference>
<feature type="compositionally biased region" description="Acidic residues" evidence="12">
    <location>
        <begin position="359"/>
        <end position="371"/>
    </location>
</feature>
<dbReference type="PROSITE" id="PS50192">
    <property type="entry name" value="T_SNARE"/>
    <property type="match status" value="1"/>
</dbReference>
<evidence type="ECO:0000256" key="10">
    <source>
        <dbReference type="ARBA" id="ARBA00023273"/>
    </source>
</evidence>
<dbReference type="SMART" id="SM00326">
    <property type="entry name" value="SH3"/>
    <property type="match status" value="1"/>
</dbReference>
<reference evidence="15" key="1">
    <citation type="submission" date="2025-08" db="UniProtKB">
        <authorList>
            <consortium name="Ensembl"/>
        </authorList>
    </citation>
    <scope>IDENTIFICATION</scope>
</reference>
<evidence type="ECO:0000256" key="8">
    <source>
        <dbReference type="ARBA" id="ARBA00023054"/>
    </source>
</evidence>
<dbReference type="CTD" id="692331"/>
<feature type="compositionally biased region" description="Low complexity" evidence="12">
    <location>
        <begin position="238"/>
        <end position="268"/>
    </location>
</feature>
<dbReference type="PROSITE" id="PS50002">
    <property type="entry name" value="SH3"/>
    <property type="match status" value="1"/>
</dbReference>
<comment type="subcellular location">
    <subcellularLocation>
        <location evidence="2">Cell projection</location>
        <location evidence="2">Filopodium</location>
    </subcellularLocation>
    <subcellularLocation>
        <location evidence="3">Cell projection</location>
        <location evidence="3">Lamellipodium</location>
    </subcellularLocation>
    <subcellularLocation>
        <location evidence="1">Cytoplasm</location>
        <location evidence="1">Cytoskeleton</location>
    </subcellularLocation>
</comment>
<dbReference type="CDD" id="cd11972">
    <property type="entry name" value="SH3_Abi2"/>
    <property type="match status" value="1"/>
</dbReference>
<dbReference type="GeneID" id="102781270"/>
<dbReference type="GO" id="GO:0030175">
    <property type="term" value="C:filopodium"/>
    <property type="evidence" value="ECO:0007669"/>
    <property type="project" value="UniProtKB-SubCell"/>
</dbReference>
<proteinExistence type="inferred from homology"/>
<evidence type="ECO:0000256" key="11">
    <source>
        <dbReference type="PROSITE-ProRule" id="PRU00192"/>
    </source>
</evidence>
<feature type="domain" description="T-SNARE coiled-coil homology" evidence="14">
    <location>
        <begin position="45"/>
        <end position="107"/>
    </location>
</feature>
<dbReference type="OMA" id="NTAHHNQ"/>
<evidence type="ECO:0000256" key="1">
    <source>
        <dbReference type="ARBA" id="ARBA00004245"/>
    </source>
</evidence>
<dbReference type="Gene3D" id="2.30.30.40">
    <property type="entry name" value="SH3 Domains"/>
    <property type="match status" value="1"/>
</dbReference>
<evidence type="ECO:0000259" key="14">
    <source>
        <dbReference type="PROSITE" id="PS50192"/>
    </source>
</evidence>
<evidence type="ECO:0000256" key="7">
    <source>
        <dbReference type="ARBA" id="ARBA00022553"/>
    </source>
</evidence>
<dbReference type="FunFam" id="2.30.30.40:FF:000002">
    <property type="entry name" value="abl interactor 1 isoform X1"/>
    <property type="match status" value="1"/>
</dbReference>
<dbReference type="GO" id="GO:0001764">
    <property type="term" value="P:neuron migration"/>
    <property type="evidence" value="ECO:0007669"/>
    <property type="project" value="TreeGrafter"/>
</dbReference>
<comment type="similarity">
    <text evidence="4">Belongs to the ABI family.</text>
</comment>
<feature type="domain" description="SH3" evidence="13">
    <location>
        <begin position="390"/>
        <end position="449"/>
    </location>
</feature>
<dbReference type="PRINTS" id="PR00452">
    <property type="entry name" value="SH3DOMAIN"/>
</dbReference>
<dbReference type="RefSeq" id="XP_006792902.1">
    <property type="nucleotide sequence ID" value="XM_006792839.1"/>
</dbReference>
<dbReference type="GO" id="GO:0017124">
    <property type="term" value="F:SH3 domain binding"/>
    <property type="evidence" value="ECO:0007669"/>
    <property type="project" value="TreeGrafter"/>
</dbReference>
<reference evidence="15" key="2">
    <citation type="submission" date="2025-09" db="UniProtKB">
        <authorList>
            <consortium name="Ensembl"/>
        </authorList>
    </citation>
    <scope>IDENTIFICATION</scope>
</reference>
<evidence type="ECO:0000313" key="15">
    <source>
        <dbReference type="Ensembl" id="ENSNBRP00000018519.1"/>
    </source>
</evidence>
<dbReference type="Proteomes" id="UP000261580">
    <property type="component" value="Unassembled WGS sequence"/>
</dbReference>
<evidence type="ECO:0000256" key="9">
    <source>
        <dbReference type="ARBA" id="ARBA00023212"/>
    </source>
</evidence>
<keyword evidence="7" id="KW-0597">Phosphoprotein</keyword>
<dbReference type="InterPro" id="IPR036028">
    <property type="entry name" value="SH3-like_dom_sf"/>
</dbReference>
<dbReference type="InterPro" id="IPR035726">
    <property type="entry name" value="Abi2_SH3"/>
</dbReference>
<dbReference type="STRING" id="32507.ENSNBRP00000018519"/>
<protein>
    <submittedName>
        <fullName evidence="15">Abl-interactor 2b</fullName>
    </submittedName>
</protein>
<dbReference type="InterPro" id="IPR028457">
    <property type="entry name" value="ABI"/>
</dbReference>
<dbReference type="Pfam" id="PF14604">
    <property type="entry name" value="SH3_9"/>
    <property type="match status" value="1"/>
</dbReference>
<dbReference type="GO" id="GO:0031209">
    <property type="term" value="C:SCAR complex"/>
    <property type="evidence" value="ECO:0007669"/>
    <property type="project" value="TreeGrafter"/>
</dbReference>
<keyword evidence="5 11" id="KW-0728">SH3 domain</keyword>